<dbReference type="EMBL" id="JPMV01000045">
    <property type="protein sequence ID" value="KGI79458.1"/>
    <property type="molecule type" value="Genomic_DNA"/>
</dbReference>
<evidence type="ECO:0000313" key="1">
    <source>
        <dbReference type="EMBL" id="KGI79458.1"/>
    </source>
</evidence>
<proteinExistence type="predicted"/>
<organism evidence="1 2">
    <name type="scientific">Actinopolyspora erythraea</name>
    <dbReference type="NCBI Taxonomy" id="414996"/>
    <lineage>
        <taxon>Bacteria</taxon>
        <taxon>Bacillati</taxon>
        <taxon>Actinomycetota</taxon>
        <taxon>Actinomycetes</taxon>
        <taxon>Actinopolysporales</taxon>
        <taxon>Actinopolysporaceae</taxon>
        <taxon>Actinopolyspora</taxon>
    </lineage>
</organism>
<sequence>MEFRRPGFRRAFDGTSLGACEPVRGSGGSARASGWFERGACRARAGNGPHFAGPRNSSRRTSRFRAALVTSGRTVTVGER</sequence>
<name>A0ABR4WYZ5_9ACTN</name>
<evidence type="ECO:0000313" key="2">
    <source>
        <dbReference type="Proteomes" id="UP000029737"/>
    </source>
</evidence>
<comment type="caution">
    <text evidence="1">The sequence shown here is derived from an EMBL/GenBank/DDBJ whole genome shotgun (WGS) entry which is preliminary data.</text>
</comment>
<dbReference type="Proteomes" id="UP000029737">
    <property type="component" value="Unassembled WGS sequence"/>
</dbReference>
<keyword evidence="2" id="KW-1185">Reference proteome</keyword>
<gene>
    <name evidence="1" type="ORF">IL38_23510</name>
</gene>
<accession>A0ABR4WYZ5</accession>
<reference evidence="1 2" key="1">
    <citation type="journal article" date="2014" name="PLoS ONE">
        <title>Identification and Characterization of a New Erythromycin Biosynthetic Gene Cluster in Actinopolyspora erythraea YIM90600, a Novel Erythronolide-Producing Halophilic Actinomycete Isolated from Salt Field.</title>
        <authorList>
            <person name="Chen D."/>
            <person name="Feng J."/>
            <person name="Huang L."/>
            <person name="Zhang Q."/>
            <person name="Wu J."/>
            <person name="Zhu X."/>
            <person name="Duan Y."/>
            <person name="Xu Z."/>
        </authorList>
    </citation>
    <scope>NUCLEOTIDE SEQUENCE [LARGE SCALE GENOMIC DNA]</scope>
    <source>
        <strain evidence="1 2">YIM90600</strain>
    </source>
</reference>
<protein>
    <submittedName>
        <fullName evidence="1">Uncharacterized protein</fullName>
    </submittedName>
</protein>